<dbReference type="UniPathway" id="UPA00031">
    <property type="reaction ID" value="UER00012"/>
</dbReference>
<dbReference type="RefSeq" id="WP_191072334.1">
    <property type="nucleotide sequence ID" value="NZ_CP060506.1"/>
</dbReference>
<dbReference type="HAMAP" id="MF_01023">
    <property type="entry name" value="HisC_aminotrans_2"/>
    <property type="match status" value="1"/>
</dbReference>
<evidence type="ECO:0000256" key="1">
    <source>
        <dbReference type="ARBA" id="ARBA00001933"/>
    </source>
</evidence>
<dbReference type="Gene3D" id="3.40.640.10">
    <property type="entry name" value="Type I PLP-dependent aspartate aminotransferase-like (Major domain)"/>
    <property type="match status" value="1"/>
</dbReference>
<dbReference type="EMBL" id="JACRUO010000003">
    <property type="protein sequence ID" value="MBD3690224.1"/>
    <property type="molecule type" value="Genomic_DNA"/>
</dbReference>
<comment type="catalytic activity">
    <reaction evidence="9">
        <text>L-histidinol phosphate + 2-oxoglutarate = 3-(imidazol-4-yl)-2-oxopropyl phosphate + L-glutamate</text>
        <dbReference type="Rhea" id="RHEA:23744"/>
        <dbReference type="ChEBI" id="CHEBI:16810"/>
        <dbReference type="ChEBI" id="CHEBI:29985"/>
        <dbReference type="ChEBI" id="CHEBI:57766"/>
        <dbReference type="ChEBI" id="CHEBI:57980"/>
        <dbReference type="EC" id="2.6.1.9"/>
    </reaction>
</comment>
<keyword evidence="5 9" id="KW-0028">Amino-acid biosynthesis</keyword>
<feature type="modified residue" description="N6-(pyridoxal phosphate)lysine" evidence="9">
    <location>
        <position position="231"/>
    </location>
</feature>
<organism evidence="11 12">
    <name type="scientific">Nanchangia anserum</name>
    <dbReference type="NCBI Taxonomy" id="2692125"/>
    <lineage>
        <taxon>Bacteria</taxon>
        <taxon>Bacillati</taxon>
        <taxon>Actinomycetota</taxon>
        <taxon>Actinomycetes</taxon>
        <taxon>Actinomycetales</taxon>
        <taxon>Actinomycetaceae</taxon>
        <taxon>Nanchangia</taxon>
    </lineage>
</organism>
<dbReference type="GO" id="GO:0030170">
    <property type="term" value="F:pyridoxal phosphate binding"/>
    <property type="evidence" value="ECO:0007669"/>
    <property type="project" value="InterPro"/>
</dbReference>
<dbReference type="AlphaFoldDB" id="A0A8I0GAM8"/>
<evidence type="ECO:0000256" key="2">
    <source>
        <dbReference type="ARBA" id="ARBA00007970"/>
    </source>
</evidence>
<dbReference type="EC" id="2.6.1.9" evidence="9"/>
<evidence type="ECO:0000259" key="10">
    <source>
        <dbReference type="Pfam" id="PF00155"/>
    </source>
</evidence>
<feature type="domain" description="Aminotransferase class I/classII large" evidence="10">
    <location>
        <begin position="26"/>
        <end position="353"/>
    </location>
</feature>
<dbReference type="InterPro" id="IPR001917">
    <property type="entry name" value="Aminotrans_II_pyridoxalP_BS"/>
</dbReference>
<dbReference type="InterPro" id="IPR015424">
    <property type="entry name" value="PyrdxlP-dep_Trfase"/>
</dbReference>
<evidence type="ECO:0000256" key="7">
    <source>
        <dbReference type="ARBA" id="ARBA00022898"/>
    </source>
</evidence>
<dbReference type="InterPro" id="IPR004839">
    <property type="entry name" value="Aminotransferase_I/II_large"/>
</dbReference>
<dbReference type="CDD" id="cd00609">
    <property type="entry name" value="AAT_like"/>
    <property type="match status" value="1"/>
</dbReference>
<keyword evidence="6 9" id="KW-0808">Transferase</keyword>
<sequence length="366" mass="40105">MSLPLRPELAGIEPYGAPQLDVAHRLNVNENPYPPSDAMIADITEAVREAAASLNRYADRDCVGLREDLAAYLRAESRVEVEWERVWAANGSNEIMTQLLQAFGGAGRCALTAVPSYSMYPEYARDTGTDFVTVARRDDFALDIDAMIAAIERHTPAIIFLASPNNPTGTALEVEQARAIIEAAAANGPDGTSGIVIIDEAYGEFRRDGTPSALELLADYDSLVVTRTMSKAFGMAGLRLGYCVAAREIIDAVMVVRLPYHLSGLTQVAARAALRHADEQLAQVGELRDRRDRLAQWLRGQGFHCPESDANFCLFGPVADRHRLFEQLLERGVLVREVGPEGYVRVSVGTADDDRAFRVALEEVDR</sequence>
<dbReference type="SUPFAM" id="SSF53383">
    <property type="entry name" value="PLP-dependent transferases"/>
    <property type="match status" value="1"/>
</dbReference>
<accession>A0A8I0GAM8</accession>
<dbReference type="PROSITE" id="PS00599">
    <property type="entry name" value="AA_TRANSFER_CLASS_2"/>
    <property type="match status" value="1"/>
</dbReference>
<evidence type="ECO:0000313" key="12">
    <source>
        <dbReference type="Proteomes" id="UP000627538"/>
    </source>
</evidence>
<dbReference type="Gene3D" id="3.90.1150.10">
    <property type="entry name" value="Aspartate Aminotransferase, domain 1"/>
    <property type="match status" value="1"/>
</dbReference>
<keyword evidence="8 9" id="KW-0368">Histidine biosynthesis</keyword>
<evidence type="ECO:0000256" key="6">
    <source>
        <dbReference type="ARBA" id="ARBA00022679"/>
    </source>
</evidence>
<evidence type="ECO:0000256" key="8">
    <source>
        <dbReference type="ARBA" id="ARBA00023102"/>
    </source>
</evidence>
<evidence type="ECO:0000313" key="11">
    <source>
        <dbReference type="EMBL" id="MBD3690224.1"/>
    </source>
</evidence>
<evidence type="ECO:0000256" key="9">
    <source>
        <dbReference type="HAMAP-Rule" id="MF_01023"/>
    </source>
</evidence>
<evidence type="ECO:0000256" key="5">
    <source>
        <dbReference type="ARBA" id="ARBA00022605"/>
    </source>
</evidence>
<comment type="caution">
    <text evidence="11">The sequence shown here is derived from an EMBL/GenBank/DDBJ whole genome shotgun (WGS) entry which is preliminary data.</text>
</comment>
<comment type="subunit">
    <text evidence="3 9">Homodimer.</text>
</comment>
<comment type="pathway">
    <text evidence="9">Amino-acid biosynthesis; L-histidine biosynthesis; L-histidine from 5-phospho-alpha-D-ribose 1-diphosphate: step 7/9.</text>
</comment>
<reference evidence="11 12" key="1">
    <citation type="submission" date="2020-08" db="EMBL/GenBank/DDBJ databases">
        <title>Winkia gen. nov., sp. nov., isolated from faeces of the Anser albifrons in China.</title>
        <authorList>
            <person name="Liu Q."/>
        </authorList>
    </citation>
    <scope>NUCLEOTIDE SEQUENCE [LARGE SCALE GENOMIC DNA]</scope>
    <source>
        <strain evidence="11 12">C62</strain>
    </source>
</reference>
<dbReference type="InterPro" id="IPR015421">
    <property type="entry name" value="PyrdxlP-dep_Trfase_major"/>
</dbReference>
<dbReference type="PANTHER" id="PTHR42885:SF2">
    <property type="entry name" value="HISTIDINOL-PHOSPHATE AMINOTRANSFERASE"/>
    <property type="match status" value="1"/>
</dbReference>
<gene>
    <name evidence="9" type="primary">hisC</name>
    <name evidence="11" type="ORF">H8R10_08305</name>
</gene>
<comment type="similarity">
    <text evidence="2 9">Belongs to the class-II pyridoxal-phosphate-dependent aminotransferase family. Histidinol-phosphate aminotransferase subfamily.</text>
</comment>
<keyword evidence="7 9" id="KW-0663">Pyridoxal phosphate</keyword>
<name>A0A8I0GAM8_9ACTO</name>
<dbReference type="InterPro" id="IPR015422">
    <property type="entry name" value="PyrdxlP-dep_Trfase_small"/>
</dbReference>
<comment type="cofactor">
    <cofactor evidence="1 9">
        <name>pyridoxal 5'-phosphate</name>
        <dbReference type="ChEBI" id="CHEBI:597326"/>
    </cofactor>
</comment>
<dbReference type="NCBIfam" id="NF002877">
    <property type="entry name" value="PRK03317.1"/>
    <property type="match status" value="1"/>
</dbReference>
<evidence type="ECO:0000256" key="4">
    <source>
        <dbReference type="ARBA" id="ARBA00022576"/>
    </source>
</evidence>
<dbReference type="InterPro" id="IPR005861">
    <property type="entry name" value="HisP_aminotrans"/>
</dbReference>
<keyword evidence="4 9" id="KW-0032">Aminotransferase</keyword>
<dbReference type="PANTHER" id="PTHR42885">
    <property type="entry name" value="HISTIDINOL-PHOSPHATE AMINOTRANSFERASE-RELATED"/>
    <property type="match status" value="1"/>
</dbReference>
<dbReference type="Pfam" id="PF00155">
    <property type="entry name" value="Aminotran_1_2"/>
    <property type="match status" value="1"/>
</dbReference>
<dbReference type="GO" id="GO:0004400">
    <property type="term" value="F:histidinol-phosphate transaminase activity"/>
    <property type="evidence" value="ECO:0007669"/>
    <property type="project" value="UniProtKB-UniRule"/>
</dbReference>
<dbReference type="Proteomes" id="UP000627538">
    <property type="component" value="Unassembled WGS sequence"/>
</dbReference>
<protein>
    <recommendedName>
        <fullName evidence="9">Histidinol-phosphate aminotransferase</fullName>
        <ecNumber evidence="9">2.6.1.9</ecNumber>
    </recommendedName>
    <alternativeName>
        <fullName evidence="9">Imidazole acetol-phosphate transaminase</fullName>
    </alternativeName>
</protein>
<proteinExistence type="inferred from homology"/>
<keyword evidence="12" id="KW-1185">Reference proteome</keyword>
<dbReference type="GO" id="GO:0000105">
    <property type="term" value="P:L-histidine biosynthetic process"/>
    <property type="evidence" value="ECO:0007669"/>
    <property type="project" value="UniProtKB-UniRule"/>
</dbReference>
<dbReference type="NCBIfam" id="TIGR01141">
    <property type="entry name" value="hisC"/>
    <property type="match status" value="1"/>
</dbReference>
<evidence type="ECO:0000256" key="3">
    <source>
        <dbReference type="ARBA" id="ARBA00011738"/>
    </source>
</evidence>